<evidence type="ECO:0000313" key="3">
    <source>
        <dbReference type="Proteomes" id="UP000198924"/>
    </source>
</evidence>
<dbReference type="AlphaFoldDB" id="A0A1I3VWS6"/>
<reference evidence="3" key="1">
    <citation type="submission" date="2016-10" db="EMBL/GenBank/DDBJ databases">
        <authorList>
            <person name="Varghese N."/>
            <person name="Submissions S."/>
        </authorList>
    </citation>
    <scope>NUCLEOTIDE SEQUENCE [LARGE SCALE GENOMIC DNA]</scope>
    <source>
        <strain evidence="3">DSM 11578</strain>
    </source>
</reference>
<sequence>MSILIDAIYVLREIGKLIFVIITSPFAFVAGLLTALGSN</sequence>
<proteinExistence type="predicted"/>
<feature type="transmembrane region" description="Helical" evidence="1">
    <location>
        <begin position="17"/>
        <end position="36"/>
    </location>
</feature>
<accession>A0A1I3VWS6</accession>
<evidence type="ECO:0000256" key="1">
    <source>
        <dbReference type="SAM" id="Phobius"/>
    </source>
</evidence>
<protein>
    <submittedName>
        <fullName evidence="2">Uncharacterized protein</fullName>
    </submittedName>
</protein>
<dbReference type="Proteomes" id="UP000198924">
    <property type="component" value="Unassembled WGS sequence"/>
</dbReference>
<name>A0A1I3VWS6_9GAMM</name>
<keyword evidence="1" id="KW-0812">Transmembrane</keyword>
<evidence type="ECO:0000313" key="2">
    <source>
        <dbReference type="EMBL" id="SFJ98777.1"/>
    </source>
</evidence>
<gene>
    <name evidence="2" type="ORF">SAMN04488079_103223</name>
</gene>
<dbReference type="STRING" id="45496.SAMN04488079_103223"/>
<keyword evidence="1" id="KW-0472">Membrane</keyword>
<dbReference type="EMBL" id="FOSH01000003">
    <property type="protein sequence ID" value="SFJ98777.1"/>
    <property type="molecule type" value="Genomic_DNA"/>
</dbReference>
<keyword evidence="3" id="KW-1185">Reference proteome</keyword>
<organism evidence="2 3">
    <name type="scientific">Methylophaga sulfidovorans</name>
    <dbReference type="NCBI Taxonomy" id="45496"/>
    <lineage>
        <taxon>Bacteria</taxon>
        <taxon>Pseudomonadati</taxon>
        <taxon>Pseudomonadota</taxon>
        <taxon>Gammaproteobacteria</taxon>
        <taxon>Thiotrichales</taxon>
        <taxon>Piscirickettsiaceae</taxon>
        <taxon>Methylophaga</taxon>
    </lineage>
</organism>
<keyword evidence="1" id="KW-1133">Transmembrane helix</keyword>